<proteinExistence type="predicted"/>
<name>A0ABV4XGM6_9CYAN</name>
<dbReference type="RefSeq" id="WP_413274801.1">
    <property type="nucleotide sequence ID" value="NZ_JBHFNQ010000251.1"/>
</dbReference>
<dbReference type="Proteomes" id="UP001576774">
    <property type="component" value="Unassembled WGS sequence"/>
</dbReference>
<protein>
    <submittedName>
        <fullName evidence="2">Uncharacterized protein</fullName>
    </submittedName>
</protein>
<evidence type="ECO:0000256" key="1">
    <source>
        <dbReference type="SAM" id="Coils"/>
    </source>
</evidence>
<dbReference type="EMBL" id="JBHFNQ010000251">
    <property type="protein sequence ID" value="MFB2881834.1"/>
    <property type="molecule type" value="Genomic_DNA"/>
</dbReference>
<organism evidence="2 3">
    <name type="scientific">Floridaenema aerugineum BLCC-F46</name>
    <dbReference type="NCBI Taxonomy" id="3153654"/>
    <lineage>
        <taxon>Bacteria</taxon>
        <taxon>Bacillati</taxon>
        <taxon>Cyanobacteriota</taxon>
        <taxon>Cyanophyceae</taxon>
        <taxon>Oscillatoriophycideae</taxon>
        <taxon>Aerosakkonematales</taxon>
        <taxon>Aerosakkonemataceae</taxon>
        <taxon>Floridanema</taxon>
        <taxon>Floridanema aerugineum</taxon>
    </lineage>
</organism>
<evidence type="ECO:0000313" key="2">
    <source>
        <dbReference type="EMBL" id="MFB2881834.1"/>
    </source>
</evidence>
<keyword evidence="3" id="KW-1185">Reference proteome</keyword>
<reference evidence="2 3" key="1">
    <citation type="submission" date="2024-09" db="EMBL/GenBank/DDBJ databases">
        <title>Floridaenema gen nov. (Aerosakkonemataceae, Aerosakkonematales ord. nov., Cyanobacteria) from benthic tropical and subtropical fresh waters, with the description of four new species.</title>
        <authorList>
            <person name="Moretto J.A."/>
            <person name="Berthold D.E."/>
            <person name="Lefler F.W."/>
            <person name="Huang I.-S."/>
            <person name="Laughinghouse H. IV."/>
        </authorList>
    </citation>
    <scope>NUCLEOTIDE SEQUENCE [LARGE SCALE GENOMIC DNA]</scope>
    <source>
        <strain evidence="2 3">BLCC-F46</strain>
    </source>
</reference>
<gene>
    <name evidence="2" type="ORF">ACE1CC_33705</name>
</gene>
<comment type="caution">
    <text evidence="2">The sequence shown here is derived from an EMBL/GenBank/DDBJ whole genome shotgun (WGS) entry which is preliminary data.</text>
</comment>
<evidence type="ECO:0000313" key="3">
    <source>
        <dbReference type="Proteomes" id="UP001576774"/>
    </source>
</evidence>
<keyword evidence="1" id="KW-0175">Coiled coil</keyword>
<feature type="coiled-coil region" evidence="1">
    <location>
        <begin position="1"/>
        <end position="28"/>
    </location>
</feature>
<sequence>MNLEESLAIDLEDQLSNLTADLVALESNRSFLDRLFSIESSKWVNLEPLCSELNQIKAEIAELRKYFTGTIQVTWLDYPDAVCGEGFCTIIFFVEELHWHSLALYNQQLFFKKQIQYN</sequence>
<accession>A0ABV4XGM6</accession>